<keyword evidence="1" id="KW-0812">Transmembrane</keyword>
<feature type="transmembrane region" description="Helical" evidence="1">
    <location>
        <begin position="265"/>
        <end position="285"/>
    </location>
</feature>
<reference evidence="2 3" key="1">
    <citation type="submission" date="2018-04" db="EMBL/GenBank/DDBJ databases">
        <title>Complete genome sequences of Streptomyces lydicus strain WYEC and characterization of antagonistic properties of biological control agents.</title>
        <authorList>
            <person name="Mariita R.M."/>
            <person name="Sello J.K."/>
        </authorList>
    </citation>
    <scope>NUCLEOTIDE SEQUENCE [LARGE SCALE GENOMIC DNA]</scope>
    <source>
        <strain evidence="2 3">WYEC 108</strain>
    </source>
</reference>
<sequence length="328" mass="35755">MTPSSVTRPASRPRPADEPRSVARSALRLRTFFAERAPTRIYLTYAVLWVLALQGTLAVLAPESDWRLGGSLLAEIATVYLALLFIRVVDEQKDLEYDRQYNPDRPLPRGAIDVVELRAAMVLIVVAELALTGWRSPLLAGWLLLDLGYICFLVQLERWSARVRDRIFVNLLVSYPVQALLSVHIWLSFRQATGTGPVPDAVFGALLCACVFLHYEFARKTGARVVPGASLYSNVVGRRGSTALTVGFALGAVGLALALVRPWELHGAVALAGWLPLSALGFVWGGGERFASLRTPTWPPGPAMGFLAWCYLGVFITALVVARPGFGG</sequence>
<feature type="transmembrane region" description="Helical" evidence="1">
    <location>
        <begin position="306"/>
        <end position="326"/>
    </location>
</feature>
<feature type="transmembrane region" description="Helical" evidence="1">
    <location>
        <begin position="68"/>
        <end position="89"/>
    </location>
</feature>
<evidence type="ECO:0000256" key="1">
    <source>
        <dbReference type="SAM" id="Phobius"/>
    </source>
</evidence>
<dbReference type="EMBL" id="CP029042">
    <property type="protein sequence ID" value="AZS74969.1"/>
    <property type="molecule type" value="Genomic_DNA"/>
</dbReference>
<dbReference type="AlphaFoldDB" id="A0A3S9YIY0"/>
<proteinExistence type="predicted"/>
<feature type="transmembrane region" description="Helical" evidence="1">
    <location>
        <begin position="110"/>
        <end position="131"/>
    </location>
</feature>
<feature type="transmembrane region" description="Helical" evidence="1">
    <location>
        <begin position="168"/>
        <end position="189"/>
    </location>
</feature>
<name>A0A3S9YIY0_9ACTN</name>
<dbReference type="InterPro" id="IPR044878">
    <property type="entry name" value="UbiA_sf"/>
</dbReference>
<gene>
    <name evidence="2" type="ORF">DDE74_32190</name>
</gene>
<evidence type="ECO:0000313" key="3">
    <source>
        <dbReference type="Proteomes" id="UP000275579"/>
    </source>
</evidence>
<evidence type="ECO:0008006" key="4">
    <source>
        <dbReference type="Google" id="ProtNLM"/>
    </source>
</evidence>
<accession>A0A3S9YIY0</accession>
<dbReference type="Gene3D" id="1.10.357.140">
    <property type="entry name" value="UbiA prenyltransferase"/>
    <property type="match status" value="1"/>
</dbReference>
<protein>
    <recommendedName>
        <fullName evidence="4">Prenyltransferase</fullName>
    </recommendedName>
</protein>
<dbReference type="Proteomes" id="UP000275579">
    <property type="component" value="Chromosome"/>
</dbReference>
<organism evidence="2 3">
    <name type="scientific">Streptomyces lydicus</name>
    <dbReference type="NCBI Taxonomy" id="47763"/>
    <lineage>
        <taxon>Bacteria</taxon>
        <taxon>Bacillati</taxon>
        <taxon>Actinomycetota</taxon>
        <taxon>Actinomycetes</taxon>
        <taxon>Kitasatosporales</taxon>
        <taxon>Streptomycetaceae</taxon>
        <taxon>Streptomyces</taxon>
    </lineage>
</organism>
<feature type="transmembrane region" description="Helical" evidence="1">
    <location>
        <begin position="42"/>
        <end position="62"/>
    </location>
</feature>
<keyword evidence="1" id="KW-0472">Membrane</keyword>
<dbReference type="RefSeq" id="WP_127153749.1">
    <property type="nucleotide sequence ID" value="NZ_CP029042.1"/>
</dbReference>
<keyword evidence="1" id="KW-1133">Transmembrane helix</keyword>
<feature type="transmembrane region" description="Helical" evidence="1">
    <location>
        <begin position="201"/>
        <end position="218"/>
    </location>
</feature>
<evidence type="ECO:0000313" key="2">
    <source>
        <dbReference type="EMBL" id="AZS74969.1"/>
    </source>
</evidence>
<feature type="transmembrane region" description="Helical" evidence="1">
    <location>
        <begin position="137"/>
        <end position="156"/>
    </location>
</feature>
<feature type="transmembrane region" description="Helical" evidence="1">
    <location>
        <begin position="239"/>
        <end position="259"/>
    </location>
</feature>